<dbReference type="GO" id="GO:0005737">
    <property type="term" value="C:cytoplasm"/>
    <property type="evidence" value="ECO:0007669"/>
    <property type="project" value="TreeGrafter"/>
</dbReference>
<dbReference type="GO" id="GO:0016491">
    <property type="term" value="F:oxidoreductase activity"/>
    <property type="evidence" value="ECO:0007669"/>
    <property type="project" value="UniProtKB-KW"/>
</dbReference>
<organism evidence="3 4">
    <name type="scientific">Thiothrix eikelboomii</name>
    <dbReference type="NCBI Taxonomy" id="92487"/>
    <lineage>
        <taxon>Bacteria</taxon>
        <taxon>Pseudomonadati</taxon>
        <taxon>Pseudomonadota</taxon>
        <taxon>Gammaproteobacteria</taxon>
        <taxon>Thiotrichales</taxon>
        <taxon>Thiotrichaceae</taxon>
        <taxon>Thiothrix</taxon>
    </lineage>
</organism>
<dbReference type="PANTHER" id="PTHR13847">
    <property type="entry name" value="SARCOSINE DEHYDROGENASE-RELATED"/>
    <property type="match status" value="1"/>
</dbReference>
<evidence type="ECO:0000259" key="2">
    <source>
        <dbReference type="Pfam" id="PF01266"/>
    </source>
</evidence>
<dbReference type="OrthoDB" id="311718at2"/>
<dbReference type="RefSeq" id="WP_078920580.1">
    <property type="nucleotide sequence ID" value="NZ_FUYB01000001.1"/>
</dbReference>
<dbReference type="PANTHER" id="PTHR13847:SF281">
    <property type="entry name" value="FAD DEPENDENT OXIDOREDUCTASE DOMAIN-CONTAINING PROTEIN"/>
    <property type="match status" value="1"/>
</dbReference>
<dbReference type="InterPro" id="IPR006076">
    <property type="entry name" value="FAD-dep_OxRdtase"/>
</dbReference>
<evidence type="ECO:0000313" key="3">
    <source>
        <dbReference type="EMBL" id="SKA67567.1"/>
    </source>
</evidence>
<feature type="domain" description="FAD dependent oxidoreductase" evidence="2">
    <location>
        <begin position="40"/>
        <end position="391"/>
    </location>
</feature>
<sequence>MATGFLYSNDRPGQYPASWYAATANTLSDAPQLQGTITADVCIIGGGYTGLSAALHLAEAGYQVVLLEAHRVGWGASGRNGGQVGTGWNKDQAELEVLVGRTQAQALWDLSLEAVQLCKDLIHKYQISCDLQAGIIHADHRRRFVQASREFAEKLQRDYAYTDIQFLDQAALQQELHSPLYYGGMLNLGAAHLHPLNYALGLAAAAKRAGVIIYERSPAINYTKGAKLAVNTAQGQVTADYLVLACNGYLDDLEPKIASRVMPINNYIVATEPLSMAQIQDLIPNRYAVADSAFVVNYFRMSADQRLLFGGGESYSFKFPKDIPALVRPRMLAVFPQLAKANIEYSWGGTLAVTVNRLPYFTRLQPNVFSASGYSGHGVALATLAGKLLAEALAGTAERFEVMAKLPNWSFPGGTWLRWPLLVTAMMYYSLRDRF</sequence>
<gene>
    <name evidence="3" type="ORF">SAMN02745130_00057</name>
</gene>
<proteinExistence type="predicted"/>
<dbReference type="STRING" id="92487.SAMN02745130_00057"/>
<evidence type="ECO:0000256" key="1">
    <source>
        <dbReference type="ARBA" id="ARBA00023002"/>
    </source>
</evidence>
<reference evidence="3 4" key="1">
    <citation type="submission" date="2017-02" db="EMBL/GenBank/DDBJ databases">
        <authorList>
            <person name="Peterson S.W."/>
        </authorList>
    </citation>
    <scope>NUCLEOTIDE SEQUENCE [LARGE SCALE GENOMIC DNA]</scope>
    <source>
        <strain evidence="3 4">ATCC 49788</strain>
    </source>
</reference>
<evidence type="ECO:0000313" key="4">
    <source>
        <dbReference type="Proteomes" id="UP000190460"/>
    </source>
</evidence>
<dbReference type="InterPro" id="IPR036188">
    <property type="entry name" value="FAD/NAD-bd_sf"/>
</dbReference>
<protein>
    <submittedName>
        <fullName evidence="3">Gamma-glutamylputrescine oxidase</fullName>
    </submittedName>
</protein>
<accession>A0A1T4VRJ5</accession>
<dbReference type="SUPFAM" id="SSF51971">
    <property type="entry name" value="Nucleotide-binding domain"/>
    <property type="match status" value="1"/>
</dbReference>
<name>A0A1T4VRJ5_9GAMM</name>
<keyword evidence="1" id="KW-0560">Oxidoreductase</keyword>
<keyword evidence="4" id="KW-1185">Reference proteome</keyword>
<dbReference type="EMBL" id="FUYB01000001">
    <property type="protein sequence ID" value="SKA67567.1"/>
    <property type="molecule type" value="Genomic_DNA"/>
</dbReference>
<dbReference type="Proteomes" id="UP000190460">
    <property type="component" value="Unassembled WGS sequence"/>
</dbReference>
<dbReference type="AlphaFoldDB" id="A0A1T4VRJ5"/>
<dbReference type="Pfam" id="PF01266">
    <property type="entry name" value="DAO"/>
    <property type="match status" value="1"/>
</dbReference>
<dbReference type="Gene3D" id="3.30.9.10">
    <property type="entry name" value="D-Amino Acid Oxidase, subunit A, domain 2"/>
    <property type="match status" value="1"/>
</dbReference>
<dbReference type="Gene3D" id="3.50.50.60">
    <property type="entry name" value="FAD/NAD(P)-binding domain"/>
    <property type="match status" value="1"/>
</dbReference>